<sequence>MSGSRMDRARTESRRAETPVTPDPLDTAASVDDDLDPLPRRETGRDVGSTAVVDDRPRRRLVRGMSPKRAVLLAMVVSVVALTLAVPLRTYFSQQSESDQLAGANTSLRTEVSELQSKVDEQNDPAYIQAQARDRLQFVMPGDKAVVMQFPTPPAKSDEEKRAERRAGNAWYTNLLESVSTPVDR</sequence>
<feature type="transmembrane region" description="Helical" evidence="2">
    <location>
        <begin position="70"/>
        <end position="92"/>
    </location>
</feature>
<proteinExistence type="predicted"/>
<accession>A0AAU4K1Z4</accession>
<evidence type="ECO:0000313" key="3">
    <source>
        <dbReference type="EMBL" id="WUM20039.1"/>
    </source>
</evidence>
<dbReference type="InterPro" id="IPR007060">
    <property type="entry name" value="FtsL/DivIC"/>
</dbReference>
<keyword evidence="2" id="KW-0812">Transmembrane</keyword>
<protein>
    <submittedName>
        <fullName evidence="3">Septum formation initiator family protein</fullName>
    </submittedName>
</protein>
<reference evidence="3 4" key="1">
    <citation type="submission" date="2022-10" db="EMBL/GenBank/DDBJ databases">
        <title>The complete genomes of actinobacterial strains from the NBC collection.</title>
        <authorList>
            <person name="Joergensen T.S."/>
            <person name="Alvarez Arevalo M."/>
            <person name="Sterndorff E.B."/>
            <person name="Faurdal D."/>
            <person name="Vuksanovic O."/>
            <person name="Mourched A.-S."/>
            <person name="Charusanti P."/>
            <person name="Shaw S."/>
            <person name="Blin K."/>
            <person name="Weber T."/>
        </authorList>
    </citation>
    <scope>NUCLEOTIDE SEQUENCE [LARGE SCALE GENOMIC DNA]</scope>
    <source>
        <strain evidence="3 4">NBC_00319</strain>
    </source>
</reference>
<dbReference type="EMBL" id="CP108021">
    <property type="protein sequence ID" value="WUM20039.1"/>
    <property type="molecule type" value="Genomic_DNA"/>
</dbReference>
<keyword evidence="2" id="KW-1133">Transmembrane helix</keyword>
<dbReference type="Proteomes" id="UP001432128">
    <property type="component" value="Chromosome"/>
</dbReference>
<evidence type="ECO:0000256" key="1">
    <source>
        <dbReference type="SAM" id="MobiDB-lite"/>
    </source>
</evidence>
<keyword evidence="2" id="KW-0472">Membrane</keyword>
<feature type="region of interest" description="Disordered" evidence="1">
    <location>
        <begin position="1"/>
        <end position="52"/>
    </location>
</feature>
<dbReference type="RefSeq" id="WP_328857458.1">
    <property type="nucleotide sequence ID" value="NZ_CP108021.1"/>
</dbReference>
<feature type="compositionally biased region" description="Basic and acidic residues" evidence="1">
    <location>
        <begin position="1"/>
        <end position="17"/>
    </location>
</feature>
<evidence type="ECO:0000256" key="2">
    <source>
        <dbReference type="SAM" id="Phobius"/>
    </source>
</evidence>
<dbReference type="KEGG" id="whr:OG579_20515"/>
<name>A0AAU4K1Z4_9NOCA</name>
<evidence type="ECO:0000313" key="4">
    <source>
        <dbReference type="Proteomes" id="UP001432128"/>
    </source>
</evidence>
<dbReference type="AlphaFoldDB" id="A0AAU4K1Z4"/>
<organism evidence="3 4">
    <name type="scientific">Williamsia herbipolensis</name>
    <dbReference type="NCBI Taxonomy" id="1603258"/>
    <lineage>
        <taxon>Bacteria</taxon>
        <taxon>Bacillati</taxon>
        <taxon>Actinomycetota</taxon>
        <taxon>Actinomycetes</taxon>
        <taxon>Mycobacteriales</taxon>
        <taxon>Nocardiaceae</taxon>
        <taxon>Williamsia</taxon>
    </lineage>
</organism>
<dbReference type="Pfam" id="PF04977">
    <property type="entry name" value="DivIC"/>
    <property type="match status" value="1"/>
</dbReference>
<gene>
    <name evidence="3" type="ORF">OG579_20515</name>
</gene>
<keyword evidence="4" id="KW-1185">Reference proteome</keyword>